<dbReference type="eggNOG" id="KOG2104">
    <property type="taxonomic scope" value="Eukaryota"/>
</dbReference>
<dbReference type="GO" id="GO:0061608">
    <property type="term" value="F:nuclear import signal receptor activity"/>
    <property type="evidence" value="ECO:0000318"/>
    <property type="project" value="GO_Central"/>
</dbReference>
<dbReference type="InParanoid" id="A9V7Q9"/>
<organism evidence="3 4">
    <name type="scientific">Monosiga brevicollis</name>
    <name type="common">Choanoflagellate</name>
    <dbReference type="NCBI Taxonomy" id="81824"/>
    <lineage>
        <taxon>Eukaryota</taxon>
        <taxon>Choanoflagellata</taxon>
        <taxon>Craspedida</taxon>
        <taxon>Salpingoecidae</taxon>
        <taxon>Monosiga</taxon>
    </lineage>
</organism>
<dbReference type="FunFam" id="3.10.450.50:FF:000039">
    <property type="entry name" value="Nuclear transport factor 2, putative"/>
    <property type="match status" value="1"/>
</dbReference>
<dbReference type="SUPFAM" id="SSF54427">
    <property type="entry name" value="NTF2-like"/>
    <property type="match status" value="1"/>
</dbReference>
<dbReference type="InterPro" id="IPR002075">
    <property type="entry name" value="NTF2_dom"/>
</dbReference>
<dbReference type="RefSeq" id="XP_001748739.1">
    <property type="nucleotide sequence ID" value="XM_001748687.1"/>
</dbReference>
<evidence type="ECO:0000313" key="3">
    <source>
        <dbReference type="EMBL" id="EDQ86349.1"/>
    </source>
</evidence>
<dbReference type="AlphaFoldDB" id="A9V7Q9"/>
<reference evidence="3 4" key="1">
    <citation type="journal article" date="2008" name="Nature">
        <title>The genome of the choanoflagellate Monosiga brevicollis and the origin of metazoans.</title>
        <authorList>
            <consortium name="JGI Sequencing"/>
            <person name="King N."/>
            <person name="Westbrook M.J."/>
            <person name="Young S.L."/>
            <person name="Kuo A."/>
            <person name="Abedin M."/>
            <person name="Chapman J."/>
            <person name="Fairclough S."/>
            <person name="Hellsten U."/>
            <person name="Isogai Y."/>
            <person name="Letunic I."/>
            <person name="Marr M."/>
            <person name="Pincus D."/>
            <person name="Putnam N."/>
            <person name="Rokas A."/>
            <person name="Wright K.J."/>
            <person name="Zuzow R."/>
            <person name="Dirks W."/>
            <person name="Good M."/>
            <person name="Goodstein D."/>
            <person name="Lemons D."/>
            <person name="Li W."/>
            <person name="Lyons J.B."/>
            <person name="Morris A."/>
            <person name="Nichols S."/>
            <person name="Richter D.J."/>
            <person name="Salamov A."/>
            <person name="Bork P."/>
            <person name="Lim W.A."/>
            <person name="Manning G."/>
            <person name="Miller W.T."/>
            <person name="McGinnis W."/>
            <person name="Shapiro H."/>
            <person name="Tjian R."/>
            <person name="Grigoriev I.V."/>
            <person name="Rokhsar D."/>
        </authorList>
    </citation>
    <scope>NUCLEOTIDE SEQUENCE [LARGE SCALE GENOMIC DNA]</scope>
    <source>
        <strain evidence="4">MX1 / ATCC 50154</strain>
    </source>
</reference>
<dbReference type="OMA" id="QFVEYYY"/>
<protein>
    <recommendedName>
        <fullName evidence="2">NTF2 domain-containing protein</fullName>
    </recommendedName>
</protein>
<dbReference type="EMBL" id="CH991566">
    <property type="protein sequence ID" value="EDQ86349.1"/>
    <property type="molecule type" value="Genomic_DNA"/>
</dbReference>
<keyword evidence="4" id="KW-1185">Reference proteome</keyword>
<keyword evidence="1" id="KW-0653">Protein transport</keyword>
<evidence type="ECO:0000259" key="2">
    <source>
        <dbReference type="PROSITE" id="PS50177"/>
    </source>
</evidence>
<dbReference type="GeneID" id="5894069"/>
<evidence type="ECO:0000313" key="4">
    <source>
        <dbReference type="Proteomes" id="UP000001357"/>
    </source>
</evidence>
<dbReference type="Proteomes" id="UP000001357">
    <property type="component" value="Unassembled WGS sequence"/>
</dbReference>
<dbReference type="InterPro" id="IPR018222">
    <property type="entry name" value="Nuclear_transport_factor_2_euk"/>
</dbReference>
<accession>A9V7Q9</accession>
<keyword evidence="1" id="KW-0963">Cytoplasm</keyword>
<keyword evidence="1" id="KW-0539">Nucleus</keyword>
<dbReference type="InterPro" id="IPR045875">
    <property type="entry name" value="NTF2"/>
</dbReference>
<dbReference type="Gene3D" id="3.10.450.50">
    <property type="match status" value="1"/>
</dbReference>
<proteinExistence type="predicted"/>
<dbReference type="GO" id="GO:0005737">
    <property type="term" value="C:cytoplasm"/>
    <property type="evidence" value="ECO:0007669"/>
    <property type="project" value="UniProtKB-SubCell"/>
</dbReference>
<gene>
    <name evidence="3" type="ORF">MONBRDRAFT_10948</name>
</gene>
<keyword evidence="1" id="KW-0813">Transport</keyword>
<dbReference type="Pfam" id="PF02136">
    <property type="entry name" value="NTF2"/>
    <property type="match status" value="1"/>
</dbReference>
<dbReference type="STRING" id="81824.A9V7Q9"/>
<dbReference type="PANTHER" id="PTHR12612">
    <property type="entry name" value="NUCLEAR TRANSPORT FACTOR 2"/>
    <property type="match status" value="1"/>
</dbReference>
<sequence>MNPEFDNIGKSFVAHYYQQFKENRPNLVSLYQDDSLMSFEGSQAQGLQGIHEKLKSLSFGTVEFSFTEIDCQPRADGGIVVGVLGQIQQHAQSYSKQIQIRLDL</sequence>
<feature type="domain" description="NTF2" evidence="2">
    <location>
        <begin position="8"/>
        <end position="104"/>
    </location>
</feature>
<dbReference type="GO" id="GO:0044613">
    <property type="term" value="C:nuclear pore central transport channel"/>
    <property type="evidence" value="ECO:0000318"/>
    <property type="project" value="GO_Central"/>
</dbReference>
<dbReference type="InterPro" id="IPR032710">
    <property type="entry name" value="NTF2-like_dom_sf"/>
</dbReference>
<dbReference type="GO" id="GO:0006606">
    <property type="term" value="P:protein import into nucleus"/>
    <property type="evidence" value="ECO:0000318"/>
    <property type="project" value="GO_Central"/>
</dbReference>
<comment type="subcellular location">
    <subcellularLocation>
        <location evidence="1">Cytoplasm</location>
    </subcellularLocation>
    <subcellularLocation>
        <location evidence="1">Nucleus</location>
    </subcellularLocation>
</comment>
<name>A9V7Q9_MONBE</name>
<comment type="function">
    <text evidence="1">Has a role in nuclear-cytoplasmic transport of proteins and mRNAs.</text>
</comment>
<dbReference type="GO" id="GO:0051028">
    <property type="term" value="P:mRNA transport"/>
    <property type="evidence" value="ECO:0007669"/>
    <property type="project" value="UniProtKB-UniRule"/>
</dbReference>
<evidence type="ECO:0000256" key="1">
    <source>
        <dbReference type="RuleBase" id="RU369002"/>
    </source>
</evidence>
<dbReference type="CDD" id="cd00780">
    <property type="entry name" value="NTF2"/>
    <property type="match status" value="1"/>
</dbReference>
<dbReference type="PROSITE" id="PS50177">
    <property type="entry name" value="NTF2_DOMAIN"/>
    <property type="match status" value="1"/>
</dbReference>
<dbReference type="KEGG" id="mbr:MONBRDRAFT_10948"/>
<dbReference type="FunCoup" id="A9V7Q9">
    <property type="interactions" value="1691"/>
</dbReference>